<gene>
    <name evidence="1" type="ORF">AVEN_224379_1</name>
</gene>
<comment type="caution">
    <text evidence="1">The sequence shown here is derived from an EMBL/GenBank/DDBJ whole genome shotgun (WGS) entry which is preliminary data.</text>
</comment>
<keyword evidence="2" id="KW-1185">Reference proteome</keyword>
<reference evidence="1 2" key="1">
    <citation type="journal article" date="2019" name="Sci. Rep.">
        <title>Orb-weaving spider Araneus ventricosus genome elucidates the spidroin gene catalogue.</title>
        <authorList>
            <person name="Kono N."/>
            <person name="Nakamura H."/>
            <person name="Ohtoshi R."/>
            <person name="Moran D.A.P."/>
            <person name="Shinohara A."/>
            <person name="Yoshida Y."/>
            <person name="Fujiwara M."/>
            <person name="Mori M."/>
            <person name="Tomita M."/>
            <person name="Arakawa K."/>
        </authorList>
    </citation>
    <scope>NUCLEOTIDE SEQUENCE [LARGE SCALE GENOMIC DNA]</scope>
</reference>
<accession>A0A4Y2HBB7</accession>
<dbReference type="EMBL" id="BGPR01001825">
    <property type="protein sequence ID" value="GBM62583.1"/>
    <property type="molecule type" value="Genomic_DNA"/>
</dbReference>
<name>A0A4Y2HBB7_ARAVE</name>
<evidence type="ECO:0000313" key="2">
    <source>
        <dbReference type="Proteomes" id="UP000499080"/>
    </source>
</evidence>
<organism evidence="1 2">
    <name type="scientific">Araneus ventricosus</name>
    <name type="common">Orbweaver spider</name>
    <name type="synonym">Epeira ventricosa</name>
    <dbReference type="NCBI Taxonomy" id="182803"/>
    <lineage>
        <taxon>Eukaryota</taxon>
        <taxon>Metazoa</taxon>
        <taxon>Ecdysozoa</taxon>
        <taxon>Arthropoda</taxon>
        <taxon>Chelicerata</taxon>
        <taxon>Arachnida</taxon>
        <taxon>Araneae</taxon>
        <taxon>Araneomorphae</taxon>
        <taxon>Entelegynae</taxon>
        <taxon>Araneoidea</taxon>
        <taxon>Araneidae</taxon>
        <taxon>Araneus</taxon>
    </lineage>
</organism>
<dbReference type="AlphaFoldDB" id="A0A4Y2HBB7"/>
<evidence type="ECO:0000313" key="1">
    <source>
        <dbReference type="EMBL" id="GBM62583.1"/>
    </source>
</evidence>
<dbReference type="Proteomes" id="UP000499080">
    <property type="component" value="Unassembled WGS sequence"/>
</dbReference>
<protein>
    <submittedName>
        <fullName evidence="1">Uncharacterized protein</fullName>
    </submittedName>
</protein>
<sequence>MALNYSKPSLRDTSLKGHFRFARNIWAKDITLKLSLETATQSPLTGRFGRLFSFNEMRCLRLSGVGHFMKRKARKEKTKNPYTVREHRNEIEINHSFPNVKIKVNFGLYRDRSFVPFRRCFRLWQRSCIYELKQSTSK</sequence>
<proteinExistence type="predicted"/>